<keyword evidence="1" id="KW-0175">Coiled coil</keyword>
<dbReference type="RefSeq" id="WP_261671651.1">
    <property type="nucleotide sequence ID" value="NZ_JARUJP010000007.1"/>
</dbReference>
<protein>
    <submittedName>
        <fullName evidence="2">Uncharacterized protein</fullName>
    </submittedName>
</protein>
<gene>
    <name evidence="2" type="ORF">P8V03_08250</name>
</gene>
<evidence type="ECO:0000256" key="1">
    <source>
        <dbReference type="SAM" id="Coils"/>
    </source>
</evidence>
<name>A0ABU4JSL8_9CLOT</name>
<organism evidence="2 3">
    <name type="scientific">Clostridium tanneri</name>
    <dbReference type="NCBI Taxonomy" id="3037988"/>
    <lineage>
        <taxon>Bacteria</taxon>
        <taxon>Bacillati</taxon>
        <taxon>Bacillota</taxon>
        <taxon>Clostridia</taxon>
        <taxon>Eubacteriales</taxon>
        <taxon>Clostridiaceae</taxon>
        <taxon>Clostridium</taxon>
    </lineage>
</organism>
<evidence type="ECO:0000313" key="2">
    <source>
        <dbReference type="EMBL" id="MDW8801148.1"/>
    </source>
</evidence>
<accession>A0ABU4JSL8</accession>
<sequence length="261" mass="29781">MGLINKFTKLGKLAASSIEENVKGKLAESKIKSIDKKLENLDEKEGAHLIIEKENLEKKLKKEKNEEERKRNKVRSELKEEVKHSILQRKKDNKNLNVIQKVQKEFQEIPIATVVNDLAEGLSEIEKAKKCIKVNPEKIECWLELAESLRFYKKAFVIINGIKAPIDPIGSTIDITSELVGGSIESALDKDKWTYERALEQARKLGATENQIKEFGENYKRNVLVTTIKGTGHMVKKQSQKLLKTSERIVDFAVDKLIEDK</sequence>
<dbReference type="Proteomes" id="UP001281656">
    <property type="component" value="Unassembled WGS sequence"/>
</dbReference>
<dbReference type="EMBL" id="JARUJP010000007">
    <property type="protein sequence ID" value="MDW8801148.1"/>
    <property type="molecule type" value="Genomic_DNA"/>
</dbReference>
<keyword evidence="3" id="KW-1185">Reference proteome</keyword>
<reference evidence="2 3" key="1">
    <citation type="submission" date="2023-04" db="EMBL/GenBank/DDBJ databases">
        <title>Clostridium tannerae sp. nov., isolated from the fecal material of an alpaca.</title>
        <authorList>
            <person name="Miller S."/>
            <person name="Hendry M."/>
            <person name="King J."/>
            <person name="Sankaranarayanan K."/>
            <person name="Lawson P.A."/>
        </authorList>
    </citation>
    <scope>NUCLEOTIDE SEQUENCE [LARGE SCALE GENOMIC DNA]</scope>
    <source>
        <strain evidence="2 3">A1-XYC3</strain>
    </source>
</reference>
<feature type="coiled-coil region" evidence="1">
    <location>
        <begin position="24"/>
        <end position="84"/>
    </location>
</feature>
<comment type="caution">
    <text evidence="2">The sequence shown here is derived from an EMBL/GenBank/DDBJ whole genome shotgun (WGS) entry which is preliminary data.</text>
</comment>
<proteinExistence type="predicted"/>
<evidence type="ECO:0000313" key="3">
    <source>
        <dbReference type="Proteomes" id="UP001281656"/>
    </source>
</evidence>